<dbReference type="Proteomes" id="UP000325832">
    <property type="component" value="Genome"/>
</dbReference>
<dbReference type="InterPro" id="IPR023214">
    <property type="entry name" value="HAD_sf"/>
</dbReference>
<organism evidence="1 2">
    <name type="scientific">Gordonia phage GretelLyn</name>
    <dbReference type="NCBI Taxonomy" id="2599844"/>
    <lineage>
        <taxon>Viruses</taxon>
        <taxon>Duplodnaviria</taxon>
        <taxon>Heunggongvirae</taxon>
        <taxon>Uroviricota</taxon>
        <taxon>Caudoviricetes</taxon>
        <taxon>Dovevirinae</taxon>
        <taxon>Lambovirus</taxon>
        <taxon>Lambovirus sadboi</taxon>
    </lineage>
</organism>
<sequence>MGNNGSQAFDNGKPIIALDIDGTLGDYHGHFLRFAEAWYGRPMPDPSEINPGLPLHKFMQTSKATYRQCKLAYRQGGLKRSMPAYPGAAGLTRYIRQSLGAEVWICTTRPYLRLDNIDPDTRHWLRRNNIQYDGVVWGPHKYRDLAKRVGTDRIVAVLDDELGLVKQAREVGVENVYLRDQPYNIWSDALGRPNRRIMKKDGVIRIDGNYDRGLIQKYLRWDVEGWHQARSL</sequence>
<dbReference type="InterPro" id="IPR036412">
    <property type="entry name" value="HAD-like_sf"/>
</dbReference>
<dbReference type="Gene3D" id="3.40.50.1000">
    <property type="entry name" value="HAD superfamily/HAD-like"/>
    <property type="match status" value="1"/>
</dbReference>
<dbReference type="SUPFAM" id="SSF56784">
    <property type="entry name" value="HAD-like"/>
    <property type="match status" value="1"/>
</dbReference>
<evidence type="ECO:0000313" key="2">
    <source>
        <dbReference type="Proteomes" id="UP000325832"/>
    </source>
</evidence>
<name>A0A5J6TEL5_9CAUD</name>
<keyword evidence="1" id="KW-0378">Hydrolase</keyword>
<evidence type="ECO:0000313" key="1">
    <source>
        <dbReference type="EMBL" id="QFG08207.1"/>
    </source>
</evidence>
<dbReference type="EMBL" id="MN234162">
    <property type="protein sequence ID" value="QFG08207.1"/>
    <property type="molecule type" value="Genomic_DNA"/>
</dbReference>
<reference evidence="1 2" key="1">
    <citation type="submission" date="2019-07" db="EMBL/GenBank/DDBJ databases">
        <authorList>
            <person name="Lauer M.J."/>
            <person name="Stoner T.H."/>
            <person name="Garlena R.A."/>
            <person name="Russell D.A."/>
            <person name="Pope W.H."/>
            <person name="Jacobs-Sera D."/>
            <person name="Hatfull G.F."/>
        </authorList>
    </citation>
    <scope>NUCLEOTIDE SEQUENCE [LARGE SCALE GENOMIC DNA]</scope>
</reference>
<dbReference type="GO" id="GO:0016787">
    <property type="term" value="F:hydrolase activity"/>
    <property type="evidence" value="ECO:0007669"/>
    <property type="project" value="UniProtKB-KW"/>
</dbReference>
<protein>
    <submittedName>
        <fullName evidence="1">Nucleotide pyrophosphohydrolase</fullName>
    </submittedName>
</protein>
<accession>A0A5J6TEL5</accession>
<gene>
    <name evidence="1" type="primary">70</name>
    <name evidence="1" type="ORF">PBI_GRETELLYN_70</name>
</gene>
<proteinExistence type="predicted"/>